<sequence length="256" mass="29658">MGKTLALSLYLWSSLTAASTSVCAPTHYDETVVFKSVIDGDTLMLEDERKLRLIGIDSPEIDTHYPELSEPFADQARNFLAERLVPGQKLLLSYDRKRLDPQGKTLAYVYTESGEHLQEIMLSQGYAKARVYQNDYFWQCLANIELQARQQKRGLWSHESYQAKSPNELDRDDRNRWREVRGVVTGFERKGQHLWLIIDESFYVGIPREESGKFSNILTLNLLESPVIVRGELYYSYKKWQVIAHHPSQISLQNKP</sequence>
<evidence type="ECO:0000313" key="6">
    <source>
        <dbReference type="EMBL" id="ASJ95433.1"/>
    </source>
</evidence>
<evidence type="ECO:0000313" key="7">
    <source>
        <dbReference type="Proteomes" id="UP000198233"/>
    </source>
</evidence>
<dbReference type="GO" id="GO:0004519">
    <property type="term" value="F:endonuclease activity"/>
    <property type="evidence" value="ECO:0007669"/>
    <property type="project" value="UniProtKB-KW"/>
</dbReference>
<dbReference type="PANTHER" id="PTHR12302">
    <property type="entry name" value="EBNA2 BINDING PROTEIN P100"/>
    <property type="match status" value="1"/>
</dbReference>
<dbReference type="EMBL" id="CP022272">
    <property type="protein sequence ID" value="ASJ95433.1"/>
    <property type="molecule type" value="Genomic_DNA"/>
</dbReference>
<keyword evidence="1" id="KW-0540">Nuclease</keyword>
<feature type="domain" description="TNase-like" evidence="5">
    <location>
        <begin position="28"/>
        <end position="158"/>
    </location>
</feature>
<feature type="chain" id="PRO_5042284299" evidence="4">
    <location>
        <begin position="25"/>
        <end position="256"/>
    </location>
</feature>
<reference evidence="6 7" key="1">
    <citation type="submission" date="2017-06" db="EMBL/GenBank/DDBJ databases">
        <title>Complete genome sequence of Shewanella marisflavi EP1 associated with anaerobic 2,4-dinitrotoluene reduction and salt tolerance.</title>
        <authorList>
            <person name="Huang J."/>
        </authorList>
    </citation>
    <scope>NUCLEOTIDE SEQUENCE [LARGE SCALE GENOMIC DNA]</scope>
    <source>
        <strain evidence="6 7">EP1</strain>
    </source>
</reference>
<keyword evidence="4" id="KW-0732">Signal</keyword>
<evidence type="ECO:0000256" key="3">
    <source>
        <dbReference type="ARBA" id="ARBA00022801"/>
    </source>
</evidence>
<dbReference type="PANTHER" id="PTHR12302:SF3">
    <property type="entry name" value="SERINE_THREONINE-PROTEIN KINASE 31"/>
    <property type="match status" value="1"/>
</dbReference>
<evidence type="ECO:0000256" key="4">
    <source>
        <dbReference type="SAM" id="SignalP"/>
    </source>
</evidence>
<dbReference type="SMART" id="SM00318">
    <property type="entry name" value="SNc"/>
    <property type="match status" value="1"/>
</dbReference>
<evidence type="ECO:0000259" key="5">
    <source>
        <dbReference type="PROSITE" id="PS50830"/>
    </source>
</evidence>
<dbReference type="AlphaFoldDB" id="A0AAC9TXB1"/>
<dbReference type="GO" id="GO:0016787">
    <property type="term" value="F:hydrolase activity"/>
    <property type="evidence" value="ECO:0007669"/>
    <property type="project" value="UniProtKB-KW"/>
</dbReference>
<accession>A0AAC9TXB1</accession>
<evidence type="ECO:0000256" key="1">
    <source>
        <dbReference type="ARBA" id="ARBA00022722"/>
    </source>
</evidence>
<dbReference type="Proteomes" id="UP000198233">
    <property type="component" value="Chromosome"/>
</dbReference>
<protein>
    <submittedName>
        <fullName evidence="6">Nuclease</fullName>
    </submittedName>
</protein>
<proteinExistence type="predicted"/>
<evidence type="ECO:0000256" key="2">
    <source>
        <dbReference type="ARBA" id="ARBA00022759"/>
    </source>
</evidence>
<keyword evidence="3" id="KW-0378">Hydrolase</keyword>
<keyword evidence="2" id="KW-0255">Endonuclease</keyword>
<dbReference type="RefSeq" id="WP_088903665.1">
    <property type="nucleotide sequence ID" value="NZ_CP022272.1"/>
</dbReference>
<dbReference type="Pfam" id="PF00565">
    <property type="entry name" value="SNase"/>
    <property type="match status" value="1"/>
</dbReference>
<name>A0AAC9TXB1_9GAMM</name>
<gene>
    <name evidence="6" type="ORF">CFF01_01875</name>
</gene>
<dbReference type="SUPFAM" id="SSF50199">
    <property type="entry name" value="Staphylococcal nuclease"/>
    <property type="match status" value="1"/>
</dbReference>
<feature type="signal peptide" evidence="4">
    <location>
        <begin position="1"/>
        <end position="24"/>
    </location>
</feature>
<dbReference type="InterPro" id="IPR035437">
    <property type="entry name" value="SNase_OB-fold_sf"/>
</dbReference>
<organism evidence="6 7">
    <name type="scientific">Shewanella marisflavi</name>
    <dbReference type="NCBI Taxonomy" id="260364"/>
    <lineage>
        <taxon>Bacteria</taxon>
        <taxon>Pseudomonadati</taxon>
        <taxon>Pseudomonadota</taxon>
        <taxon>Gammaproteobacteria</taxon>
        <taxon>Alteromonadales</taxon>
        <taxon>Shewanellaceae</taxon>
        <taxon>Shewanella</taxon>
    </lineage>
</organism>
<dbReference type="Gene3D" id="2.40.50.90">
    <property type="match status" value="1"/>
</dbReference>
<dbReference type="InterPro" id="IPR016071">
    <property type="entry name" value="Staphylococal_nuclease_OB-fold"/>
</dbReference>
<dbReference type="KEGG" id="smav:CFF01_01875"/>
<dbReference type="PROSITE" id="PS50830">
    <property type="entry name" value="TNASE_3"/>
    <property type="match status" value="1"/>
</dbReference>